<feature type="domain" description="Arginine decarboxylase helical bundle" evidence="16">
    <location>
        <begin position="366"/>
        <end position="449"/>
    </location>
</feature>
<dbReference type="FunFam" id="3.20.20.10:FF:000001">
    <property type="entry name" value="Biosynthetic arginine decarboxylase"/>
    <property type="match status" value="1"/>
</dbReference>
<evidence type="ECO:0000256" key="3">
    <source>
        <dbReference type="ARBA" id="ARBA00002257"/>
    </source>
</evidence>
<dbReference type="CDD" id="cd06830">
    <property type="entry name" value="PLPDE_III_ADC"/>
    <property type="match status" value="1"/>
</dbReference>
<dbReference type="InterPro" id="IPR022653">
    <property type="entry name" value="De-COase2_pyr-phos_BS"/>
</dbReference>
<dbReference type="PRINTS" id="PR01179">
    <property type="entry name" value="ODADCRBXLASE"/>
</dbReference>
<evidence type="ECO:0000256" key="10">
    <source>
        <dbReference type="ARBA" id="ARBA00023115"/>
    </source>
</evidence>
<evidence type="ECO:0000256" key="9">
    <source>
        <dbReference type="ARBA" id="ARBA00023066"/>
    </source>
</evidence>
<dbReference type="Gene3D" id="2.40.37.10">
    <property type="entry name" value="Lyase, Ornithine Decarboxylase, Chain A, domain 1"/>
    <property type="match status" value="1"/>
</dbReference>
<name>A0A498CEC2_9GAMM</name>
<dbReference type="PRINTS" id="PR01180">
    <property type="entry name" value="ARGDCRBXLASE"/>
</dbReference>
<comment type="function">
    <text evidence="3 12">Catalyzes the biosynthesis of agmatine from arginine.</text>
</comment>
<dbReference type="PROSITE" id="PS00879">
    <property type="entry name" value="ODR_DC_2_2"/>
    <property type="match status" value="1"/>
</dbReference>
<dbReference type="SUPFAM" id="SSF50621">
    <property type="entry name" value="Alanine racemase C-terminal domain-like"/>
    <property type="match status" value="1"/>
</dbReference>
<dbReference type="InterPro" id="IPR022644">
    <property type="entry name" value="De-COase2_N"/>
</dbReference>
<comment type="cofactor">
    <cofactor evidence="2 12">
        <name>Mg(2+)</name>
        <dbReference type="ChEBI" id="CHEBI:18420"/>
    </cofactor>
</comment>
<evidence type="ECO:0000256" key="7">
    <source>
        <dbReference type="ARBA" id="ARBA00022842"/>
    </source>
</evidence>
<dbReference type="Gene3D" id="3.20.20.10">
    <property type="entry name" value="Alanine racemase"/>
    <property type="match status" value="1"/>
</dbReference>
<dbReference type="GO" id="GO:0008295">
    <property type="term" value="P:spermidine biosynthetic process"/>
    <property type="evidence" value="ECO:0007669"/>
    <property type="project" value="UniProtKB-UniRule"/>
</dbReference>
<evidence type="ECO:0000256" key="8">
    <source>
        <dbReference type="ARBA" id="ARBA00022898"/>
    </source>
</evidence>
<dbReference type="EMBL" id="RCDA01000001">
    <property type="protein sequence ID" value="RLK51690.1"/>
    <property type="molecule type" value="Genomic_DNA"/>
</dbReference>
<keyword evidence="5 12" id="KW-0479">Metal-binding</keyword>
<evidence type="ECO:0000259" key="15">
    <source>
        <dbReference type="Pfam" id="PF02784"/>
    </source>
</evidence>
<evidence type="ECO:0000256" key="12">
    <source>
        <dbReference type="HAMAP-Rule" id="MF_01417"/>
    </source>
</evidence>
<keyword evidence="10 12" id="KW-0620">Polyamine biosynthesis</keyword>
<dbReference type="GO" id="GO:0046872">
    <property type="term" value="F:metal ion binding"/>
    <property type="evidence" value="ECO:0007669"/>
    <property type="project" value="UniProtKB-KW"/>
</dbReference>
<dbReference type="InterPro" id="IPR002985">
    <property type="entry name" value="Arg_decrbxlase"/>
</dbReference>
<dbReference type="NCBIfam" id="NF003763">
    <property type="entry name" value="PRK05354.1"/>
    <property type="match status" value="1"/>
</dbReference>
<dbReference type="GO" id="GO:0033388">
    <property type="term" value="P:putrescine biosynthetic process from arginine"/>
    <property type="evidence" value="ECO:0007669"/>
    <property type="project" value="TreeGrafter"/>
</dbReference>
<dbReference type="HAMAP" id="MF_01417">
    <property type="entry name" value="SpeA"/>
    <property type="match status" value="1"/>
</dbReference>
<evidence type="ECO:0000313" key="18">
    <source>
        <dbReference type="EMBL" id="RLK51690.1"/>
    </source>
</evidence>
<evidence type="ECO:0000256" key="2">
    <source>
        <dbReference type="ARBA" id="ARBA00001946"/>
    </source>
</evidence>
<dbReference type="OrthoDB" id="9802658at2"/>
<dbReference type="GO" id="GO:0008792">
    <property type="term" value="F:arginine decarboxylase activity"/>
    <property type="evidence" value="ECO:0007669"/>
    <property type="project" value="UniProtKB-UniRule"/>
</dbReference>
<evidence type="ECO:0000256" key="5">
    <source>
        <dbReference type="ARBA" id="ARBA00022723"/>
    </source>
</evidence>
<dbReference type="RefSeq" id="WP_121442081.1">
    <property type="nucleotide sequence ID" value="NZ_RCDA01000001.1"/>
</dbReference>
<feature type="modified residue" description="N6-(pyridoxal phosphate)lysine" evidence="12 13">
    <location>
        <position position="101"/>
    </location>
</feature>
<evidence type="ECO:0000259" key="17">
    <source>
        <dbReference type="Pfam" id="PF17944"/>
    </source>
</evidence>
<protein>
    <recommendedName>
        <fullName evidence="12">Biosynthetic arginine decarboxylase</fullName>
        <shortName evidence="12">ADC</shortName>
        <ecNumber evidence="12">4.1.1.19</ecNumber>
    </recommendedName>
</protein>
<reference evidence="18 19" key="1">
    <citation type="submission" date="2018-10" db="EMBL/GenBank/DDBJ databases">
        <title>Genomic Encyclopedia of Type Strains, Phase IV (KMG-IV): sequencing the most valuable type-strain genomes for metagenomic binning, comparative biology and taxonomic classification.</title>
        <authorList>
            <person name="Goeker M."/>
        </authorList>
    </citation>
    <scope>NUCLEOTIDE SEQUENCE [LARGE SCALE GENOMIC DNA]</scope>
    <source>
        <strain evidence="18 19">DSM 12769</strain>
    </source>
</reference>
<evidence type="ECO:0000256" key="6">
    <source>
        <dbReference type="ARBA" id="ARBA00022793"/>
    </source>
</evidence>
<feature type="active site" description="Proton donor" evidence="14">
    <location>
        <position position="499"/>
    </location>
</feature>
<dbReference type="SUPFAM" id="SSF51419">
    <property type="entry name" value="PLP-binding barrel"/>
    <property type="match status" value="1"/>
</dbReference>
<sequence>MSDWSIGLARQVWSVQHWSGGYFDISNAGRVVVRPDRDPGREPLDLARIADEARRQGIGLPVLVRFLDILHDRVDTLCSAFQQAMEADGYRGGYRAVYPIKVNQQRRVVSEIIRHGDGRVGLEAGSKPELMAVLALTPPGGTVVCNGYKDREYVRLALRGRQLGLQVHLVIEKASELELVLEEARRMDVTPSLGMRVRLATIGAGKWQNTGGEKSKFGLTAAQALAVVEQLRANGCLDWLRLLHFHLGSQIPNIRDIRNGMGEAARYYAELRALGAPIDTVDVGGGLGVDYEGSRSRSFCSINYTVAEYAHNVVHALWQVCEDEALPHPDIITESGRAMTAHHAVLITDVIDGDRVPDGGDLSPPDDDAPRVLHELWAVWTGLDRRHPLEAYHDAAHGLSEAQTLYAHGVLRLAERARAERIWQAVCHALLGRLDPRRRPHRELLDELNEKLADKLFCNFSVFQSMPDVWAIDQIFPVLPLQRLDEPPASRAVLQDLTCDSDGCIRGYVDRDGVDSTLPLPPWRPGEPYLLGIFLVGAYQEILGDMHNLFGDTHSVNVRLTDSGYTLSGAAHGDTITDVLRYVDFDAEMLRHIYRERVAAAGLRGEAGRQCLADLEGGLQGYTYLGP</sequence>
<dbReference type="GO" id="GO:0006527">
    <property type="term" value="P:L-arginine catabolic process"/>
    <property type="evidence" value="ECO:0007669"/>
    <property type="project" value="InterPro"/>
</dbReference>
<dbReference type="Gene3D" id="1.20.58.930">
    <property type="match status" value="1"/>
</dbReference>
<feature type="binding site" evidence="12">
    <location>
        <begin position="281"/>
        <end position="291"/>
    </location>
    <ligand>
        <name>substrate</name>
    </ligand>
</feature>
<evidence type="ECO:0000256" key="11">
    <source>
        <dbReference type="ARBA" id="ARBA00023239"/>
    </source>
</evidence>
<keyword evidence="19" id="KW-1185">Reference proteome</keyword>
<dbReference type="Pfam" id="PF17810">
    <property type="entry name" value="Arg_decarb_HB"/>
    <property type="match status" value="1"/>
</dbReference>
<keyword evidence="7 12" id="KW-0460">Magnesium</keyword>
<accession>A0A498CEC2</accession>
<comment type="catalytic activity">
    <reaction evidence="12">
        <text>L-arginine + H(+) = agmatine + CO2</text>
        <dbReference type="Rhea" id="RHEA:17641"/>
        <dbReference type="ChEBI" id="CHEBI:15378"/>
        <dbReference type="ChEBI" id="CHEBI:16526"/>
        <dbReference type="ChEBI" id="CHEBI:32682"/>
        <dbReference type="ChEBI" id="CHEBI:58145"/>
        <dbReference type="EC" id="4.1.1.19"/>
    </reaction>
</comment>
<comment type="pathway">
    <text evidence="12">Amine and polyamine biosynthesis; agmatine biosynthesis; agmatine from L-arginine: step 1/1.</text>
</comment>
<dbReference type="InterPro" id="IPR009006">
    <property type="entry name" value="Ala_racemase/Decarboxylase_C"/>
</dbReference>
<keyword evidence="9 12" id="KW-0745">Spermidine biosynthesis</keyword>
<evidence type="ECO:0000256" key="13">
    <source>
        <dbReference type="PIRSR" id="PIRSR001336-50"/>
    </source>
</evidence>
<dbReference type="InterPro" id="IPR022657">
    <property type="entry name" value="De-COase2_CS"/>
</dbReference>
<keyword evidence="11 12" id="KW-0456">Lyase</keyword>
<dbReference type="PANTHER" id="PTHR43295">
    <property type="entry name" value="ARGININE DECARBOXYLASE"/>
    <property type="match status" value="1"/>
</dbReference>
<feature type="domain" description="Arginine decarboxylase C-terminal helical" evidence="17">
    <location>
        <begin position="576"/>
        <end position="625"/>
    </location>
</feature>
<evidence type="ECO:0000259" key="16">
    <source>
        <dbReference type="Pfam" id="PF17810"/>
    </source>
</evidence>
<proteinExistence type="inferred from homology"/>
<dbReference type="Proteomes" id="UP000275461">
    <property type="component" value="Unassembled WGS sequence"/>
</dbReference>
<dbReference type="Gene3D" id="1.10.287.3440">
    <property type="match status" value="1"/>
</dbReference>
<evidence type="ECO:0000256" key="4">
    <source>
        <dbReference type="ARBA" id="ARBA00008357"/>
    </source>
</evidence>
<keyword evidence="6 12" id="KW-0210">Decarboxylase</keyword>
<dbReference type="PANTHER" id="PTHR43295:SF9">
    <property type="entry name" value="BIOSYNTHETIC ARGININE DECARBOXYLASE"/>
    <property type="match status" value="1"/>
</dbReference>
<dbReference type="PIRSF" id="PIRSF001336">
    <property type="entry name" value="Arg_decrbxlase"/>
    <property type="match status" value="1"/>
</dbReference>
<feature type="domain" description="Orn/DAP/Arg decarboxylase 2 N-terminal" evidence="15">
    <location>
        <begin position="79"/>
        <end position="341"/>
    </location>
</feature>
<organism evidence="18 19">
    <name type="scientific">Alkalispirillum mobile</name>
    <dbReference type="NCBI Taxonomy" id="85925"/>
    <lineage>
        <taxon>Bacteria</taxon>
        <taxon>Pseudomonadati</taxon>
        <taxon>Pseudomonadota</taxon>
        <taxon>Gammaproteobacteria</taxon>
        <taxon>Chromatiales</taxon>
        <taxon>Ectothiorhodospiraceae</taxon>
        <taxon>Alkalispirillum</taxon>
    </lineage>
</organism>
<keyword evidence="8 12" id="KW-0663">Pyridoxal phosphate</keyword>
<dbReference type="AlphaFoldDB" id="A0A498CEC2"/>
<evidence type="ECO:0000313" key="19">
    <source>
        <dbReference type="Proteomes" id="UP000275461"/>
    </source>
</evidence>
<dbReference type="InterPro" id="IPR000183">
    <property type="entry name" value="Orn/DAP/Arg_de-COase"/>
</dbReference>
<dbReference type="Pfam" id="PF02784">
    <property type="entry name" value="Orn_Arg_deC_N"/>
    <property type="match status" value="1"/>
</dbReference>
<comment type="similarity">
    <text evidence="4 12">Belongs to the Orn/Lys/Arg decarboxylase class-II family. SpeA subfamily.</text>
</comment>
<evidence type="ECO:0000256" key="14">
    <source>
        <dbReference type="PIRSR" id="PIRSR600183-50"/>
    </source>
</evidence>
<dbReference type="InterPro" id="IPR040634">
    <property type="entry name" value="Arg_decarb_HB"/>
</dbReference>
<dbReference type="InterPro" id="IPR029066">
    <property type="entry name" value="PLP-binding_barrel"/>
</dbReference>
<evidence type="ECO:0000256" key="1">
    <source>
        <dbReference type="ARBA" id="ARBA00001933"/>
    </source>
</evidence>
<dbReference type="InterPro" id="IPR041128">
    <property type="entry name" value="Arg_decarbox_C"/>
</dbReference>
<dbReference type="EC" id="4.1.1.19" evidence="12"/>
<dbReference type="Pfam" id="PF17944">
    <property type="entry name" value="Arg_decarbox_C"/>
    <property type="match status" value="1"/>
</dbReference>
<gene>
    <name evidence="12" type="primary">speA</name>
    <name evidence="18" type="ORF">DFR31_1636</name>
</gene>
<dbReference type="NCBIfam" id="TIGR01273">
    <property type="entry name" value="speA"/>
    <property type="match status" value="1"/>
</dbReference>
<comment type="cofactor">
    <cofactor evidence="1 12 13">
        <name>pyridoxal 5'-phosphate</name>
        <dbReference type="ChEBI" id="CHEBI:597326"/>
    </cofactor>
</comment>
<comment type="caution">
    <text evidence="18">The sequence shown here is derived from an EMBL/GenBank/DDBJ whole genome shotgun (WGS) entry which is preliminary data.</text>
</comment>
<dbReference type="PROSITE" id="PS00878">
    <property type="entry name" value="ODR_DC_2_1"/>
    <property type="match status" value="1"/>
</dbReference>
<dbReference type="UniPathway" id="UPA00186">
    <property type="reaction ID" value="UER00284"/>
</dbReference>